<organism evidence="1 2">
    <name type="scientific">Actinocorallia aurantiaca</name>
    <dbReference type="NCBI Taxonomy" id="46204"/>
    <lineage>
        <taxon>Bacteria</taxon>
        <taxon>Bacillati</taxon>
        <taxon>Actinomycetota</taxon>
        <taxon>Actinomycetes</taxon>
        <taxon>Streptosporangiales</taxon>
        <taxon>Thermomonosporaceae</taxon>
        <taxon>Actinocorallia</taxon>
    </lineage>
</organism>
<dbReference type="RefSeq" id="WP_344451114.1">
    <property type="nucleotide sequence ID" value="NZ_BAAATZ010000012.1"/>
</dbReference>
<comment type="caution">
    <text evidence="1">The sequence shown here is derived from an EMBL/GenBank/DDBJ whole genome shotgun (WGS) entry which is preliminary data.</text>
</comment>
<dbReference type="Proteomes" id="UP001501842">
    <property type="component" value="Unassembled WGS sequence"/>
</dbReference>
<dbReference type="EMBL" id="BAAATZ010000012">
    <property type="protein sequence ID" value="GAA2726962.1"/>
    <property type="molecule type" value="Genomic_DNA"/>
</dbReference>
<evidence type="ECO:0000313" key="2">
    <source>
        <dbReference type="Proteomes" id="UP001501842"/>
    </source>
</evidence>
<proteinExistence type="predicted"/>
<name>A0ABP6GRF2_9ACTN</name>
<keyword evidence="2" id="KW-1185">Reference proteome</keyword>
<reference evidence="2" key="1">
    <citation type="journal article" date="2019" name="Int. J. Syst. Evol. Microbiol.">
        <title>The Global Catalogue of Microorganisms (GCM) 10K type strain sequencing project: providing services to taxonomists for standard genome sequencing and annotation.</title>
        <authorList>
            <consortium name="The Broad Institute Genomics Platform"/>
            <consortium name="The Broad Institute Genome Sequencing Center for Infectious Disease"/>
            <person name="Wu L."/>
            <person name="Ma J."/>
        </authorList>
    </citation>
    <scope>NUCLEOTIDE SEQUENCE [LARGE SCALE GENOMIC DNA]</scope>
    <source>
        <strain evidence="2">JCM 8201</strain>
    </source>
</reference>
<protein>
    <submittedName>
        <fullName evidence="1">Uncharacterized protein</fullName>
    </submittedName>
</protein>
<evidence type="ECO:0000313" key="1">
    <source>
        <dbReference type="EMBL" id="GAA2726962.1"/>
    </source>
</evidence>
<sequence>MNVGGPVRAAEASTVRGAAAHRDARGFQRTLLPDPGTGFLLQAVCDPYAVGATGSGPLVLAWNGTFWERESLPAPNPALSGAMLTGVSARTAVGGAFDRLAAAETPLLLHRTAEGWTEEKAPGTGFPYVLTGVHGDWAVGHGFPGTVVLRRGLSGWTPVAPPGPATRLLSVTSLDQYVWAGGERNGEGVLLLFDGRSWSERRTRTGPVTTLAFWRGHPWAAAGRTLLQWTGRRWARHRVPLSVNALASSPTALYAAGAGELGVYDGRRWDVRPLPGTWLGADPRWLVGSA</sequence>
<accession>A0ABP6GRF2</accession>
<gene>
    <name evidence="1" type="ORF">GCM10010439_31400</name>
</gene>